<dbReference type="Gene3D" id="1.10.260.40">
    <property type="entry name" value="lambda repressor-like DNA-binding domains"/>
    <property type="match status" value="1"/>
</dbReference>
<sequence>MGQKKRLWLEKLRKIKGFSQEEIANLVHIDRSYYSKIESGVRIPSPTLAEDLADWLNFHVSIFELEESPFYFALQDAPMIVAHFNLNLEYTWIFNPHPDFDAVSVIGMNDVELKDNPGTRELMELKRNVIAECKPLRKSIRFPMSDGFYTYDVSCHPLFNEKGELIGGSSASTELSKADRIETSNCNHSSENLTLIKE</sequence>
<dbReference type="EMBL" id="JBBYAF010000018">
    <property type="protein sequence ID" value="MEL3972736.1"/>
    <property type="molecule type" value="Genomic_DNA"/>
</dbReference>
<keyword evidence="3" id="KW-1185">Reference proteome</keyword>
<dbReference type="Proteomes" id="UP001389717">
    <property type="component" value="Unassembled WGS sequence"/>
</dbReference>
<protein>
    <submittedName>
        <fullName evidence="2">Helix-turn-helix domain-containing protein</fullName>
    </submittedName>
</protein>
<evidence type="ECO:0000313" key="3">
    <source>
        <dbReference type="Proteomes" id="UP001389717"/>
    </source>
</evidence>
<name>A0ABU9K9G5_9BACI</name>
<dbReference type="RefSeq" id="WP_341983323.1">
    <property type="nucleotide sequence ID" value="NZ_JBBYAF010000018.1"/>
</dbReference>
<dbReference type="InterPro" id="IPR001387">
    <property type="entry name" value="Cro/C1-type_HTH"/>
</dbReference>
<dbReference type="Pfam" id="PF01381">
    <property type="entry name" value="HTH_3"/>
    <property type="match status" value="1"/>
</dbReference>
<accession>A0ABU9K9G5</accession>
<dbReference type="InterPro" id="IPR010982">
    <property type="entry name" value="Lambda_DNA-bd_dom_sf"/>
</dbReference>
<organism evidence="2 3">
    <name type="scientific">Rossellomorea oryzaecorticis</name>
    <dbReference type="NCBI Taxonomy" id="1396505"/>
    <lineage>
        <taxon>Bacteria</taxon>
        <taxon>Bacillati</taxon>
        <taxon>Bacillota</taxon>
        <taxon>Bacilli</taxon>
        <taxon>Bacillales</taxon>
        <taxon>Bacillaceae</taxon>
        <taxon>Rossellomorea</taxon>
    </lineage>
</organism>
<proteinExistence type="predicted"/>
<dbReference type="CDD" id="cd00093">
    <property type="entry name" value="HTH_XRE"/>
    <property type="match status" value="1"/>
</dbReference>
<evidence type="ECO:0000259" key="1">
    <source>
        <dbReference type="PROSITE" id="PS50943"/>
    </source>
</evidence>
<dbReference type="SMART" id="SM00530">
    <property type="entry name" value="HTH_XRE"/>
    <property type="match status" value="1"/>
</dbReference>
<comment type="caution">
    <text evidence="2">The sequence shown here is derived from an EMBL/GenBank/DDBJ whole genome shotgun (WGS) entry which is preliminary data.</text>
</comment>
<reference evidence="2 3" key="1">
    <citation type="submission" date="2024-04" db="EMBL/GenBank/DDBJ databases">
        <title>Bacillus oryzaecorticis sp. nov., a moderately halophilic bacterium isolated from rice husks.</title>
        <authorList>
            <person name="Zhu H.-S."/>
        </authorList>
    </citation>
    <scope>NUCLEOTIDE SEQUENCE [LARGE SCALE GENOMIC DNA]</scope>
    <source>
        <strain evidence="2 3">ZC255</strain>
    </source>
</reference>
<feature type="domain" description="HTH cro/C1-type" evidence="1">
    <location>
        <begin position="9"/>
        <end position="63"/>
    </location>
</feature>
<evidence type="ECO:0000313" key="2">
    <source>
        <dbReference type="EMBL" id="MEL3972736.1"/>
    </source>
</evidence>
<dbReference type="SUPFAM" id="SSF47413">
    <property type="entry name" value="lambda repressor-like DNA-binding domains"/>
    <property type="match status" value="1"/>
</dbReference>
<dbReference type="PROSITE" id="PS50943">
    <property type="entry name" value="HTH_CROC1"/>
    <property type="match status" value="1"/>
</dbReference>
<gene>
    <name evidence="2" type="ORF">AAEO50_10630</name>
</gene>